<gene>
    <name evidence="2" type="ORF">SPSIL_017480</name>
</gene>
<protein>
    <submittedName>
        <fullName evidence="2">Uncharacterized protein</fullName>
    </submittedName>
</protein>
<dbReference type="EMBL" id="CP155573">
    <property type="protein sequence ID" value="XFO65608.1"/>
    <property type="molecule type" value="Genomic_DNA"/>
</dbReference>
<accession>A0ABZ3IJS2</accession>
<feature type="transmembrane region" description="Helical" evidence="1">
    <location>
        <begin position="36"/>
        <end position="56"/>
    </location>
</feature>
<evidence type="ECO:0000256" key="1">
    <source>
        <dbReference type="SAM" id="Phobius"/>
    </source>
</evidence>
<reference evidence="2" key="1">
    <citation type="submission" date="2024-05" db="EMBL/GenBank/DDBJ databases">
        <title>Isolation and characterization of Sporomusa carbonis sp. nov., a carboxydotrophic hydrogenogen in the genus of Sporomusa isolated from a charcoal burning pile.</title>
        <authorList>
            <person name="Boeer T."/>
            <person name="Rosenbaum F."/>
            <person name="Eysell L."/>
            <person name="Mueller V."/>
            <person name="Daniel R."/>
            <person name="Poehlein A."/>
        </authorList>
    </citation>
    <scope>NUCLEOTIDE SEQUENCE [LARGE SCALE GENOMIC DNA]</scope>
    <source>
        <strain evidence="2">DSM 10669</strain>
    </source>
</reference>
<evidence type="ECO:0000313" key="3">
    <source>
        <dbReference type="Proteomes" id="UP000216752"/>
    </source>
</evidence>
<keyword evidence="1" id="KW-1133">Transmembrane helix</keyword>
<keyword evidence="1" id="KW-0472">Membrane</keyword>
<keyword evidence="3" id="KW-1185">Reference proteome</keyword>
<keyword evidence="1" id="KW-0812">Transmembrane</keyword>
<name>A0ABZ3IJS2_9FIRM</name>
<dbReference type="Proteomes" id="UP000216752">
    <property type="component" value="Chromosome"/>
</dbReference>
<organism evidence="2 3">
    <name type="scientific">Sporomusa silvacetica DSM 10669</name>
    <dbReference type="NCBI Taxonomy" id="1123289"/>
    <lineage>
        <taxon>Bacteria</taxon>
        <taxon>Bacillati</taxon>
        <taxon>Bacillota</taxon>
        <taxon>Negativicutes</taxon>
        <taxon>Selenomonadales</taxon>
        <taxon>Sporomusaceae</taxon>
        <taxon>Sporomusa</taxon>
    </lineage>
</organism>
<evidence type="ECO:0000313" key="2">
    <source>
        <dbReference type="EMBL" id="XFO65608.1"/>
    </source>
</evidence>
<proteinExistence type="predicted"/>
<sequence>MVALLDYLLAAGTCIAAIHAYTYGRWLKTNNNRTGAVGVIVLAVGGVALALYKVIFAK</sequence>